<comment type="caution">
    <text evidence="3">The sequence shown here is derived from an EMBL/GenBank/DDBJ whole genome shotgun (WGS) entry which is preliminary data.</text>
</comment>
<dbReference type="AlphaFoldDB" id="A0A3N2QUR7"/>
<keyword evidence="2" id="KW-0732">Signal</keyword>
<name>A0A3N2QUR7_9RHOB</name>
<keyword evidence="4" id="KW-1185">Reference proteome</keyword>
<proteinExistence type="predicted"/>
<reference evidence="3 4" key="1">
    <citation type="submission" date="2018-10" db="EMBL/GenBank/DDBJ databases">
        <title>Histidinibacterium lentulum gen. nov., sp. nov., a marine bacterium from the culture broth of Picochlorum sp. 122.</title>
        <authorList>
            <person name="Wang G."/>
        </authorList>
    </citation>
    <scope>NUCLEOTIDE SEQUENCE [LARGE SCALE GENOMIC DNA]</scope>
    <source>
        <strain evidence="3 4">B17</strain>
    </source>
</reference>
<feature type="region of interest" description="Disordered" evidence="1">
    <location>
        <begin position="108"/>
        <end position="127"/>
    </location>
</feature>
<feature type="compositionally biased region" description="Pro residues" evidence="1">
    <location>
        <begin position="118"/>
        <end position="127"/>
    </location>
</feature>
<accession>A0A3N2QUR7</accession>
<evidence type="ECO:0000313" key="3">
    <source>
        <dbReference type="EMBL" id="ROT98947.1"/>
    </source>
</evidence>
<feature type="chain" id="PRO_5018284861" evidence="2">
    <location>
        <begin position="20"/>
        <end position="127"/>
    </location>
</feature>
<evidence type="ECO:0000256" key="1">
    <source>
        <dbReference type="SAM" id="MobiDB-lite"/>
    </source>
</evidence>
<dbReference type="PROSITE" id="PS51257">
    <property type="entry name" value="PROKAR_LIPOPROTEIN"/>
    <property type="match status" value="1"/>
</dbReference>
<organism evidence="3 4">
    <name type="scientific">Histidinibacterium lentulum</name>
    <dbReference type="NCBI Taxonomy" id="2480588"/>
    <lineage>
        <taxon>Bacteria</taxon>
        <taxon>Pseudomonadati</taxon>
        <taxon>Pseudomonadota</taxon>
        <taxon>Alphaproteobacteria</taxon>
        <taxon>Rhodobacterales</taxon>
        <taxon>Paracoccaceae</taxon>
        <taxon>Histidinibacterium</taxon>
    </lineage>
</organism>
<dbReference type="Proteomes" id="UP000268016">
    <property type="component" value="Unassembled WGS sequence"/>
</dbReference>
<evidence type="ECO:0000256" key="2">
    <source>
        <dbReference type="SAM" id="SignalP"/>
    </source>
</evidence>
<dbReference type="EMBL" id="RDRB01000008">
    <property type="protein sequence ID" value="ROT98947.1"/>
    <property type="molecule type" value="Genomic_DNA"/>
</dbReference>
<protein>
    <submittedName>
        <fullName evidence="3">Uncharacterized protein</fullName>
    </submittedName>
</protein>
<gene>
    <name evidence="3" type="ORF">EAT49_15050</name>
</gene>
<feature type="signal peptide" evidence="2">
    <location>
        <begin position="1"/>
        <end position="19"/>
    </location>
</feature>
<dbReference type="RefSeq" id="WP_123643125.1">
    <property type="nucleotide sequence ID" value="NZ_ML119088.1"/>
</dbReference>
<sequence>MTRSRPSVLRVVLPVLALAACSPGVLVETSLGAVRVTEDPDLARFSPVTLAGGERIEPFPEFGGLVVTGPEGGALSFEDRALASAALAAFCGGALPPDLSYRGALDDGASTWSSGPCPEAPPGPAAS</sequence>
<evidence type="ECO:0000313" key="4">
    <source>
        <dbReference type="Proteomes" id="UP000268016"/>
    </source>
</evidence>
<dbReference type="OrthoDB" id="9949860at2"/>